<dbReference type="Proteomes" id="UP000308197">
    <property type="component" value="Unassembled WGS sequence"/>
</dbReference>
<protein>
    <submittedName>
        <fullName evidence="1">Uncharacterized protein</fullName>
    </submittedName>
</protein>
<organism evidence="1 2">
    <name type="scientific">Polyporus arcularius HHB13444</name>
    <dbReference type="NCBI Taxonomy" id="1314778"/>
    <lineage>
        <taxon>Eukaryota</taxon>
        <taxon>Fungi</taxon>
        <taxon>Dikarya</taxon>
        <taxon>Basidiomycota</taxon>
        <taxon>Agaricomycotina</taxon>
        <taxon>Agaricomycetes</taxon>
        <taxon>Polyporales</taxon>
        <taxon>Polyporaceae</taxon>
        <taxon>Polyporus</taxon>
    </lineage>
</organism>
<dbReference type="EMBL" id="ML212214">
    <property type="protein sequence ID" value="TFK79005.1"/>
    <property type="molecule type" value="Genomic_DNA"/>
</dbReference>
<gene>
    <name evidence="1" type="ORF">K466DRAFT_570498</name>
</gene>
<keyword evidence="2" id="KW-1185">Reference proteome</keyword>
<name>A0A5C3NP30_9APHY</name>
<proteinExistence type="predicted"/>
<dbReference type="InParanoid" id="A0A5C3NP30"/>
<evidence type="ECO:0000313" key="1">
    <source>
        <dbReference type="EMBL" id="TFK79005.1"/>
    </source>
</evidence>
<reference evidence="1 2" key="1">
    <citation type="journal article" date="2019" name="Nat. Ecol. Evol.">
        <title>Megaphylogeny resolves global patterns of mushroom evolution.</title>
        <authorList>
            <person name="Varga T."/>
            <person name="Krizsan K."/>
            <person name="Foldi C."/>
            <person name="Dima B."/>
            <person name="Sanchez-Garcia M."/>
            <person name="Sanchez-Ramirez S."/>
            <person name="Szollosi G.J."/>
            <person name="Szarkandi J.G."/>
            <person name="Papp V."/>
            <person name="Albert L."/>
            <person name="Andreopoulos W."/>
            <person name="Angelini C."/>
            <person name="Antonin V."/>
            <person name="Barry K.W."/>
            <person name="Bougher N.L."/>
            <person name="Buchanan P."/>
            <person name="Buyck B."/>
            <person name="Bense V."/>
            <person name="Catcheside P."/>
            <person name="Chovatia M."/>
            <person name="Cooper J."/>
            <person name="Damon W."/>
            <person name="Desjardin D."/>
            <person name="Finy P."/>
            <person name="Geml J."/>
            <person name="Haridas S."/>
            <person name="Hughes K."/>
            <person name="Justo A."/>
            <person name="Karasinski D."/>
            <person name="Kautmanova I."/>
            <person name="Kiss B."/>
            <person name="Kocsube S."/>
            <person name="Kotiranta H."/>
            <person name="LaButti K.M."/>
            <person name="Lechner B.E."/>
            <person name="Liimatainen K."/>
            <person name="Lipzen A."/>
            <person name="Lukacs Z."/>
            <person name="Mihaltcheva S."/>
            <person name="Morgado L.N."/>
            <person name="Niskanen T."/>
            <person name="Noordeloos M.E."/>
            <person name="Ohm R.A."/>
            <person name="Ortiz-Santana B."/>
            <person name="Ovrebo C."/>
            <person name="Racz N."/>
            <person name="Riley R."/>
            <person name="Savchenko A."/>
            <person name="Shiryaev A."/>
            <person name="Soop K."/>
            <person name="Spirin V."/>
            <person name="Szebenyi C."/>
            <person name="Tomsovsky M."/>
            <person name="Tulloss R.E."/>
            <person name="Uehling J."/>
            <person name="Grigoriev I.V."/>
            <person name="Vagvolgyi C."/>
            <person name="Papp T."/>
            <person name="Martin F.M."/>
            <person name="Miettinen O."/>
            <person name="Hibbett D.S."/>
            <person name="Nagy L.G."/>
        </authorList>
    </citation>
    <scope>NUCLEOTIDE SEQUENCE [LARGE SCALE GENOMIC DNA]</scope>
    <source>
        <strain evidence="1 2">HHB13444</strain>
    </source>
</reference>
<dbReference type="AlphaFoldDB" id="A0A5C3NP30"/>
<evidence type="ECO:0000313" key="2">
    <source>
        <dbReference type="Proteomes" id="UP000308197"/>
    </source>
</evidence>
<sequence>MQRAHVQGYLAQLVLRQTSESCGHIRRFNICQERPQNSSSNRPIALVLILSACEPPCTLLRRHGARRSRDNDRAGWPKHIVKVTVKLTVHLSQFILPRDLAHMRERVHDPSESWRQYLRADLLRAGTSRQAAVVIACVGGMLYFASPDCSDNADTIWTEFDDAMADVVRFCTTWAPEDRTHRVLLPVLLWALTSCPPRPTTFVSSGSVTHQHSTLRPIPRPAGVHGTRLGLFGCWHTQPHPLLVDDPAREMLDLALRVPVLPERVHGTPQNAPRSASMASPMYHFYTAHGPVASSPDCACAGQLSPEDRRGLHSPCVLAQAPA</sequence>
<accession>A0A5C3NP30</accession>